<proteinExistence type="predicted"/>
<reference evidence="1" key="1">
    <citation type="submission" date="2018-05" db="EMBL/GenBank/DDBJ databases">
        <authorList>
            <person name="Lanie J.A."/>
            <person name="Ng W.-L."/>
            <person name="Kazmierczak K.M."/>
            <person name="Andrzejewski T.M."/>
            <person name="Davidsen T.M."/>
            <person name="Wayne K.J."/>
            <person name="Tettelin H."/>
            <person name="Glass J.I."/>
            <person name="Rusch D."/>
            <person name="Podicherti R."/>
            <person name="Tsui H.-C.T."/>
            <person name="Winkler M.E."/>
        </authorList>
    </citation>
    <scope>NUCLEOTIDE SEQUENCE</scope>
</reference>
<dbReference type="AlphaFoldDB" id="A0A382G8U2"/>
<protein>
    <submittedName>
        <fullName evidence="1">Uncharacterized protein</fullName>
    </submittedName>
</protein>
<organism evidence="1">
    <name type="scientific">marine metagenome</name>
    <dbReference type="NCBI Taxonomy" id="408172"/>
    <lineage>
        <taxon>unclassified sequences</taxon>
        <taxon>metagenomes</taxon>
        <taxon>ecological metagenomes</taxon>
    </lineage>
</organism>
<feature type="non-terminal residue" evidence="1">
    <location>
        <position position="1"/>
    </location>
</feature>
<name>A0A382G8U2_9ZZZZ</name>
<dbReference type="EMBL" id="UINC01054223">
    <property type="protein sequence ID" value="SVB71666.1"/>
    <property type="molecule type" value="Genomic_DNA"/>
</dbReference>
<accession>A0A382G8U2</accession>
<sequence>AEYIIFQFHSFVDRDIVLYLAFVSDDNIIPNVYILSKNASLTNNRTGLDMRKMPDLCSLANRYVIINI</sequence>
<gene>
    <name evidence="1" type="ORF">METZ01_LOCUS224520</name>
</gene>
<evidence type="ECO:0000313" key="1">
    <source>
        <dbReference type="EMBL" id="SVB71666.1"/>
    </source>
</evidence>